<dbReference type="AlphaFoldDB" id="A0A060QRD0"/>
<name>A0A060QRD0_FUSCU</name>
<keyword evidence="1" id="KW-0812">Transmembrane</keyword>
<dbReference type="PANTHER" id="PTHR36181:SF4">
    <property type="entry name" value="LAGLIDADG ENDONUCLEASE"/>
    <property type="match status" value="1"/>
</dbReference>
<evidence type="ECO:0000256" key="1">
    <source>
        <dbReference type="SAM" id="Phobius"/>
    </source>
</evidence>
<keyword evidence="3" id="KW-0540">Nuclease</keyword>
<dbReference type="InterPro" id="IPR027434">
    <property type="entry name" value="Homing_endonucl"/>
</dbReference>
<feature type="domain" description="Homing endonuclease LAGLIDADG" evidence="2">
    <location>
        <begin position="169"/>
        <end position="266"/>
    </location>
</feature>
<dbReference type="InterPro" id="IPR051289">
    <property type="entry name" value="LAGLIDADG_Endonuclease"/>
</dbReference>
<dbReference type="GO" id="GO:0005739">
    <property type="term" value="C:mitochondrion"/>
    <property type="evidence" value="ECO:0007669"/>
    <property type="project" value="UniProtKB-ARBA"/>
</dbReference>
<evidence type="ECO:0000259" key="2">
    <source>
        <dbReference type="Pfam" id="PF00961"/>
    </source>
</evidence>
<evidence type="ECO:0000313" key="3">
    <source>
        <dbReference type="EMBL" id="CDL73484.1"/>
    </source>
</evidence>
<organism evidence="3">
    <name type="scientific">Fusarium culmorum CS7071</name>
    <dbReference type="NCBI Taxonomy" id="1318462"/>
    <lineage>
        <taxon>Eukaryota</taxon>
        <taxon>Fungi</taxon>
        <taxon>Dikarya</taxon>
        <taxon>Ascomycota</taxon>
        <taxon>Pezizomycotina</taxon>
        <taxon>Sordariomycetes</taxon>
        <taxon>Hypocreomycetidae</taxon>
        <taxon>Hypocreales</taxon>
        <taxon>Nectriaceae</taxon>
        <taxon>Fusarium</taxon>
    </lineage>
</organism>
<protein>
    <submittedName>
        <fullName evidence="3">LAGLIDADG endonuclease n1 TaxGibberella zeae PH-1 RepIDA5J038_GIBZE</fullName>
    </submittedName>
</protein>
<feature type="transmembrane region" description="Helical" evidence="1">
    <location>
        <begin position="6"/>
        <end position="26"/>
    </location>
</feature>
<dbReference type="Gene3D" id="3.10.28.10">
    <property type="entry name" value="Homing endonucleases"/>
    <property type="match status" value="2"/>
</dbReference>
<proteinExistence type="predicted"/>
<accession>A0A060QRD0</accession>
<dbReference type="EMBL" id="CBMH010002258">
    <property type="protein sequence ID" value="CDL73484.1"/>
    <property type="molecule type" value="Genomic_DNA"/>
</dbReference>
<dbReference type="GO" id="GO:0004519">
    <property type="term" value="F:endonuclease activity"/>
    <property type="evidence" value="ECO:0007669"/>
    <property type="project" value="UniProtKB-KW"/>
</dbReference>
<dbReference type="SUPFAM" id="SSF55608">
    <property type="entry name" value="Homing endonucleases"/>
    <property type="match status" value="2"/>
</dbReference>
<keyword evidence="1" id="KW-0472">Membrane</keyword>
<dbReference type="InterPro" id="IPR004860">
    <property type="entry name" value="LAGLIDADG_dom"/>
</dbReference>
<reference evidence="3" key="1">
    <citation type="submission" date="2013-05" db="EMBL/GenBank/DDBJ databases">
        <title>Draft genome sequences of six wheat associated Fusarium spp. isolates.</title>
        <authorList>
            <person name="Moolhuijzen P.M."/>
            <person name="Manners J.M."/>
            <person name="Wilcox S."/>
            <person name="Bellgard M.I."/>
            <person name="Gardiner D.M."/>
        </authorList>
    </citation>
    <scope>NUCLEOTIDE SEQUENCE</scope>
    <source>
        <strain evidence="3">CS7071</strain>
    </source>
</reference>
<comment type="caution">
    <text evidence="3">The sequence shown here is derived from an EMBL/GenBank/DDBJ whole genome shotgun (WGS) entry which is preliminary data.</text>
</comment>
<sequence>MSSVTFLFVFVTILTIVFLLLNFILAPHNPKNCIGKSINWGKLPNSGEPLKLLVLSHIWKCMSGWINYSGIVTSQKMSENKMGDRGSKSVIHDTKQSCIIVKEQRVDGSCNAGKSALLKCTLVDFKRSYQIKIPSNPIILTRNFSTLVGELASLEQSSLPPKLDPSYVTGFTDGEGSFILTIIKDNKYKLGWRVACRFVISLHKKDLVLLNSLKNFFNTGSVFLMGKGAAQYRVESLTGLSIIINHFDRYPLNTKKQADYMLFKLAYNLIINKSHLTEKGLSELVSLKAVMNNGLKDELKIAYPNITPVLRPEIPLSLNIDPLWLAGFTDAEGCFSVVVFKSKTSKIGEAVKLSFIITQSVRDEFLIKSLIEYLGCGYTSLDGRGAIDFKVSDFSSLKNIIIPFYDKYYIHGNKSLDFKDFSRVVTLMENKKHLTKQGLDEIKKIRNAMNTNR</sequence>
<keyword evidence="1" id="KW-1133">Transmembrane helix</keyword>
<keyword evidence="3" id="KW-0255">Endonuclease</keyword>
<dbReference type="PANTHER" id="PTHR36181">
    <property type="entry name" value="INTRON-ENCODED ENDONUCLEASE AI3-RELATED"/>
    <property type="match status" value="1"/>
</dbReference>
<gene>
    <name evidence="3" type="ORF">BN852_0126760</name>
</gene>
<dbReference type="FunFam" id="3.10.28.10:FF:000010">
    <property type="entry name" value="LAGLIDADG homing endonuclease I-LtrII"/>
    <property type="match status" value="1"/>
</dbReference>
<dbReference type="Pfam" id="PF00961">
    <property type="entry name" value="LAGLIDADG_1"/>
    <property type="match status" value="2"/>
</dbReference>
<feature type="domain" description="Homing endonuclease LAGLIDADG" evidence="2">
    <location>
        <begin position="325"/>
        <end position="424"/>
    </location>
</feature>
<keyword evidence="3" id="KW-0378">Hydrolase</keyword>